<gene>
    <name evidence="1" type="ORF">MtrDRAFT_AC151521g35v2</name>
</gene>
<name>A2Q2M6_MEDTR</name>
<accession>A2Q2M6</accession>
<sequence>MFIQVSGYSVSLEVVKLMQKGNEFFQLYAYEVLVIKNFMAKDLGFNQKLTLVTRFKFSILSGKASKIYLANDVTCVQSCAKEA</sequence>
<dbReference type="EMBL" id="AC151521">
    <property type="protein sequence ID" value="ABN06167.1"/>
    <property type="molecule type" value="Genomic_DNA"/>
</dbReference>
<proteinExistence type="predicted"/>
<evidence type="ECO:0000313" key="1">
    <source>
        <dbReference type="EMBL" id="ABN06167.1"/>
    </source>
</evidence>
<protein>
    <submittedName>
        <fullName evidence="1">Uncharacterized protein</fullName>
    </submittedName>
</protein>
<reference evidence="1" key="2">
    <citation type="submission" date="2007-03" db="EMBL/GenBank/DDBJ databases">
        <authorList>
            <consortium name="The International Medicago Genome Annotation Group"/>
        </authorList>
    </citation>
    <scope>NUCLEOTIDE SEQUENCE</scope>
</reference>
<reference evidence="1" key="1">
    <citation type="submission" date="2004-10" db="EMBL/GenBank/DDBJ databases">
        <authorList>
            <person name="Town C.D."/>
        </authorList>
    </citation>
    <scope>NUCLEOTIDE SEQUENCE</scope>
</reference>
<organism evidence="1">
    <name type="scientific">Medicago truncatula</name>
    <name type="common">Barrel medic</name>
    <name type="synonym">Medicago tribuloides</name>
    <dbReference type="NCBI Taxonomy" id="3880"/>
    <lineage>
        <taxon>Eukaryota</taxon>
        <taxon>Viridiplantae</taxon>
        <taxon>Streptophyta</taxon>
        <taxon>Embryophyta</taxon>
        <taxon>Tracheophyta</taxon>
        <taxon>Spermatophyta</taxon>
        <taxon>Magnoliopsida</taxon>
        <taxon>eudicotyledons</taxon>
        <taxon>Gunneridae</taxon>
        <taxon>Pentapetalae</taxon>
        <taxon>rosids</taxon>
        <taxon>fabids</taxon>
        <taxon>Fabales</taxon>
        <taxon>Fabaceae</taxon>
        <taxon>Papilionoideae</taxon>
        <taxon>50 kb inversion clade</taxon>
        <taxon>NPAAA clade</taxon>
        <taxon>Hologalegina</taxon>
        <taxon>IRL clade</taxon>
        <taxon>Trifolieae</taxon>
        <taxon>Medicago</taxon>
    </lineage>
</organism>
<dbReference type="AlphaFoldDB" id="A2Q2M6"/>